<comment type="similarity">
    <text evidence="3">Belongs to the flavoredoxin family.</text>
</comment>
<comment type="caution">
    <text evidence="5">The sequence shown here is derived from an EMBL/GenBank/DDBJ whole genome shotgun (WGS) entry which is preliminary data.</text>
</comment>
<evidence type="ECO:0000256" key="1">
    <source>
        <dbReference type="ARBA" id="ARBA00001917"/>
    </source>
</evidence>
<accession>A0A919XMD7</accession>
<feature type="domain" description="Flavin reductase like" evidence="4">
    <location>
        <begin position="12"/>
        <end position="160"/>
    </location>
</feature>
<dbReference type="GO" id="GO:0016646">
    <property type="term" value="F:oxidoreductase activity, acting on the CH-NH group of donors, NAD or NADP as acceptor"/>
    <property type="evidence" value="ECO:0007669"/>
    <property type="project" value="UniProtKB-ARBA"/>
</dbReference>
<keyword evidence="2" id="KW-0285">Flavoprotein</keyword>
<evidence type="ECO:0000313" key="5">
    <source>
        <dbReference type="EMBL" id="GIO34409.1"/>
    </source>
</evidence>
<evidence type="ECO:0000256" key="3">
    <source>
        <dbReference type="ARBA" id="ARBA00038054"/>
    </source>
</evidence>
<dbReference type="Gene3D" id="2.30.110.10">
    <property type="entry name" value="Electron Transport, Fmn-binding Protein, Chain A"/>
    <property type="match status" value="1"/>
</dbReference>
<sequence>MHKVIEPKILYFGTPVVLISTLNEDGSANLAPMSSAWWLNQSCMLGMSRKSKTVQNLIREQECVLNLPSADLVGAVDKLALLTGANPVPETKMQRGYSYESDKFGTAGLTPEPSDLVKAPRVAECPVQLEASLIKVHDFGEPSSLVSIEVAVTRVHIDEKLLMTGEKNYIDPEKWSPLIMNFCEYFGLSGKLHPSRLAPVFGPPSREEGSRALS</sequence>
<comment type="cofactor">
    <cofactor evidence="1">
        <name>FMN</name>
        <dbReference type="ChEBI" id="CHEBI:58210"/>
    </cofactor>
</comment>
<dbReference type="RefSeq" id="WP_160043925.1">
    <property type="nucleotide sequence ID" value="NZ_BORQ01000010.1"/>
</dbReference>
<dbReference type="GO" id="GO:0010181">
    <property type="term" value="F:FMN binding"/>
    <property type="evidence" value="ECO:0007669"/>
    <property type="project" value="InterPro"/>
</dbReference>
<name>A0A919XMD7_9BACL</name>
<dbReference type="PANTHER" id="PTHR43567">
    <property type="entry name" value="FLAVOREDOXIN-RELATED-RELATED"/>
    <property type="match status" value="1"/>
</dbReference>
<dbReference type="PANTHER" id="PTHR43567:SF1">
    <property type="entry name" value="FLAVOREDOXIN"/>
    <property type="match status" value="1"/>
</dbReference>
<protein>
    <submittedName>
        <fullName evidence="5">Flavin reductase</fullName>
    </submittedName>
</protein>
<dbReference type="AlphaFoldDB" id="A0A919XMD7"/>
<evidence type="ECO:0000313" key="6">
    <source>
        <dbReference type="Proteomes" id="UP000679779"/>
    </source>
</evidence>
<keyword evidence="6" id="KW-1185">Reference proteome</keyword>
<dbReference type="Proteomes" id="UP000679779">
    <property type="component" value="Unassembled WGS sequence"/>
</dbReference>
<evidence type="ECO:0000259" key="4">
    <source>
        <dbReference type="Pfam" id="PF01613"/>
    </source>
</evidence>
<proteinExistence type="inferred from homology"/>
<evidence type="ECO:0000256" key="2">
    <source>
        <dbReference type="ARBA" id="ARBA00022630"/>
    </source>
</evidence>
<dbReference type="Pfam" id="PF01613">
    <property type="entry name" value="Flavin_Reduct"/>
    <property type="match status" value="1"/>
</dbReference>
<dbReference type="InterPro" id="IPR012349">
    <property type="entry name" value="Split_barrel_FMN-bd"/>
</dbReference>
<dbReference type="InterPro" id="IPR052174">
    <property type="entry name" value="Flavoredoxin"/>
</dbReference>
<reference evidence="5" key="1">
    <citation type="submission" date="2021-03" db="EMBL/GenBank/DDBJ databases">
        <title>Antimicrobial resistance genes in bacteria isolated from Japanese honey, and their potential for conferring macrolide and lincosamide resistance in the American foulbrood pathogen Paenibacillus larvae.</title>
        <authorList>
            <person name="Okamoto M."/>
            <person name="Kumagai M."/>
            <person name="Kanamori H."/>
            <person name="Takamatsu D."/>
        </authorList>
    </citation>
    <scope>NUCLEOTIDE SEQUENCE</scope>
    <source>
        <strain evidence="5">J2TS6</strain>
    </source>
</reference>
<dbReference type="InterPro" id="IPR002563">
    <property type="entry name" value="Flavin_Rdtase-like_dom"/>
</dbReference>
<gene>
    <name evidence="5" type="ORF">J2TS6_55500</name>
</gene>
<dbReference type="SUPFAM" id="SSF50475">
    <property type="entry name" value="FMN-binding split barrel"/>
    <property type="match status" value="1"/>
</dbReference>
<dbReference type="EMBL" id="BORQ01000010">
    <property type="protein sequence ID" value="GIO34409.1"/>
    <property type="molecule type" value="Genomic_DNA"/>
</dbReference>
<organism evidence="5 6">
    <name type="scientific">Paenibacillus albilobatus</name>
    <dbReference type="NCBI Taxonomy" id="2716884"/>
    <lineage>
        <taxon>Bacteria</taxon>
        <taxon>Bacillati</taxon>
        <taxon>Bacillota</taxon>
        <taxon>Bacilli</taxon>
        <taxon>Bacillales</taxon>
        <taxon>Paenibacillaceae</taxon>
        <taxon>Paenibacillus</taxon>
    </lineage>
</organism>